<feature type="domain" description="Aldehyde dehydrogenase" evidence="6">
    <location>
        <begin position="26"/>
        <end position="487"/>
    </location>
</feature>
<dbReference type="PANTHER" id="PTHR11699">
    <property type="entry name" value="ALDEHYDE DEHYDROGENASE-RELATED"/>
    <property type="match status" value="1"/>
</dbReference>
<accession>A0A7C4I0Z5</accession>
<proteinExistence type="inferred from homology"/>
<dbReference type="AlphaFoldDB" id="A0A7C4I0Z5"/>
<evidence type="ECO:0000256" key="2">
    <source>
        <dbReference type="ARBA" id="ARBA00011881"/>
    </source>
</evidence>
<dbReference type="PROSITE" id="PS00687">
    <property type="entry name" value="ALDEHYDE_DEHYDR_GLU"/>
    <property type="match status" value="1"/>
</dbReference>
<dbReference type="EMBL" id="DTCM01000092">
    <property type="protein sequence ID" value="HGL41535.1"/>
    <property type="molecule type" value="Genomic_DNA"/>
</dbReference>
<dbReference type="GO" id="GO:0016620">
    <property type="term" value="F:oxidoreductase activity, acting on the aldehyde or oxo group of donors, NAD or NADP as acceptor"/>
    <property type="evidence" value="ECO:0007669"/>
    <property type="project" value="InterPro"/>
</dbReference>
<organism evidence="8">
    <name type="scientific">Caldiarchaeum subterraneum</name>
    <dbReference type="NCBI Taxonomy" id="311458"/>
    <lineage>
        <taxon>Archaea</taxon>
        <taxon>Nitrososphaerota</taxon>
        <taxon>Candidatus Caldarchaeales</taxon>
        <taxon>Candidatus Caldarchaeaceae</taxon>
        <taxon>Candidatus Caldarchaeum</taxon>
    </lineage>
</organism>
<dbReference type="FunFam" id="3.40.309.10:FF:000012">
    <property type="entry name" value="Betaine aldehyde dehydrogenase"/>
    <property type="match status" value="1"/>
</dbReference>
<dbReference type="SUPFAM" id="SSF53720">
    <property type="entry name" value="ALDH-like"/>
    <property type="match status" value="1"/>
</dbReference>
<sequence length="507" mass="55032">MKPTVPRLILDLKINLFVDGEEVPPSSGKYLERRDPGDESNVIGLVADGFEDVGGAVDAARRAFDRDAGGWVSDYRLRTRVLLKAAELLRQNLDSLARMESLFVGKTIRTSRMSDIPRAAELLEYYAGLADKVLGTSQILRTGDLVSIVKQPVGVVAAIVPWNFPLVILCRQVAPALAAGCTVVAKPSSLTPATALELAKILDKAGAPKGVFNVVTGGGETVGDKLLKNEKVDLVNFTGSTSVGKNIMQKASSHLKRVVLELGGKNPNIVFDDADLERAANAVVYGAYANNGESCAAGSRLLVHSKVRKQFVEMVVERVKRIRVGYQLDERSDMGPLVSRGQLETVLEYVGAAASEGLKILCGGERLAEGFYSRGNYMKPTVIDDTPPESRLFQEEIFGPVLTVTEFRDEDEAVELANATIYGLAAGVWSSDPGRAYRVASRVKAGAVWINTYYTLPVEMPWGGFKQSGIGRNNTVLAIEHYLESKGVYVDTQQGSMRPYYRLVLGE</sequence>
<comment type="caution">
    <text evidence="8">The sequence shown here is derived from an EMBL/GenBank/DDBJ whole genome shotgun (WGS) entry which is preliminary data.</text>
</comment>
<gene>
    <name evidence="9" type="ORF">ENM30_05460</name>
    <name evidence="8" type="ORF">ENT82_00250</name>
    <name evidence="7" type="ORF">ENU43_07745</name>
</gene>
<reference evidence="8" key="1">
    <citation type="journal article" date="2020" name="mSystems">
        <title>Genome- and Community-Level Interaction Insights into Carbon Utilization and Element Cycling Functions of Hydrothermarchaeota in Hydrothermal Sediment.</title>
        <authorList>
            <person name="Zhou Z."/>
            <person name="Liu Y."/>
            <person name="Xu W."/>
            <person name="Pan J."/>
            <person name="Luo Z.H."/>
            <person name="Li M."/>
        </authorList>
    </citation>
    <scope>NUCLEOTIDE SEQUENCE [LARGE SCALE GENOMIC DNA]</scope>
    <source>
        <strain evidence="9">SpSt-1073</strain>
        <strain evidence="8">SpSt-613</strain>
        <strain evidence="7">SpSt-669</strain>
    </source>
</reference>
<dbReference type="InterPro" id="IPR016160">
    <property type="entry name" value="Ald_DH_CS_CYS"/>
</dbReference>
<dbReference type="InterPro" id="IPR029510">
    <property type="entry name" value="Ald_DH_CS_GLU"/>
</dbReference>
<dbReference type="EMBL" id="DRXG01000120">
    <property type="protein sequence ID" value="HHN52742.1"/>
    <property type="molecule type" value="Genomic_DNA"/>
</dbReference>
<protein>
    <submittedName>
        <fullName evidence="8">Aldehyde dehydrogenase</fullName>
    </submittedName>
</protein>
<dbReference type="InterPro" id="IPR016163">
    <property type="entry name" value="Ald_DH_C"/>
</dbReference>
<dbReference type="Gene3D" id="3.40.309.10">
    <property type="entry name" value="Aldehyde Dehydrogenase, Chain A, domain 2"/>
    <property type="match status" value="1"/>
</dbReference>
<dbReference type="FunFam" id="3.40.605.10:FF:000007">
    <property type="entry name" value="NAD/NADP-dependent betaine aldehyde dehydrogenase"/>
    <property type="match status" value="1"/>
</dbReference>
<evidence type="ECO:0000256" key="5">
    <source>
        <dbReference type="RuleBase" id="RU003345"/>
    </source>
</evidence>
<feature type="active site" evidence="4">
    <location>
        <position position="261"/>
    </location>
</feature>
<dbReference type="EMBL" id="DTAD01000005">
    <property type="protein sequence ID" value="HGN89549.1"/>
    <property type="molecule type" value="Genomic_DNA"/>
</dbReference>
<evidence type="ECO:0000259" key="6">
    <source>
        <dbReference type="Pfam" id="PF00171"/>
    </source>
</evidence>
<evidence type="ECO:0000313" key="9">
    <source>
        <dbReference type="EMBL" id="HHN52742.1"/>
    </source>
</evidence>
<dbReference type="Gene3D" id="3.40.605.10">
    <property type="entry name" value="Aldehyde Dehydrogenase, Chain A, domain 1"/>
    <property type="match status" value="1"/>
</dbReference>
<evidence type="ECO:0000313" key="8">
    <source>
        <dbReference type="EMBL" id="HGN89549.1"/>
    </source>
</evidence>
<dbReference type="InterPro" id="IPR016162">
    <property type="entry name" value="Ald_DH_N"/>
</dbReference>
<evidence type="ECO:0000256" key="4">
    <source>
        <dbReference type="PROSITE-ProRule" id="PRU10007"/>
    </source>
</evidence>
<keyword evidence="3 5" id="KW-0560">Oxidoreductase</keyword>
<dbReference type="InterPro" id="IPR016161">
    <property type="entry name" value="Ald_DH/histidinol_DH"/>
</dbReference>
<comment type="similarity">
    <text evidence="1 5">Belongs to the aldehyde dehydrogenase family.</text>
</comment>
<dbReference type="Pfam" id="PF00171">
    <property type="entry name" value="Aldedh"/>
    <property type="match status" value="1"/>
</dbReference>
<dbReference type="PROSITE" id="PS00070">
    <property type="entry name" value="ALDEHYDE_DEHYDR_CYS"/>
    <property type="match status" value="1"/>
</dbReference>
<evidence type="ECO:0000256" key="3">
    <source>
        <dbReference type="ARBA" id="ARBA00023002"/>
    </source>
</evidence>
<comment type="subunit">
    <text evidence="2">Homotetramer.</text>
</comment>
<name>A0A7C4I0Z5_CALS0</name>
<evidence type="ECO:0000313" key="7">
    <source>
        <dbReference type="EMBL" id="HGL41535.1"/>
    </source>
</evidence>
<dbReference type="InterPro" id="IPR015590">
    <property type="entry name" value="Aldehyde_DH_dom"/>
</dbReference>
<evidence type="ECO:0000256" key="1">
    <source>
        <dbReference type="ARBA" id="ARBA00009986"/>
    </source>
</evidence>